<keyword evidence="3" id="KW-0153">Cholesterol metabolism</keyword>
<keyword evidence="6" id="KW-0560">Oxidoreductase</keyword>
<dbReference type="InterPro" id="IPR017896">
    <property type="entry name" value="4Fe4S_Fe-S-bd"/>
</dbReference>
<evidence type="ECO:0000256" key="7">
    <source>
        <dbReference type="ARBA" id="ARBA00023098"/>
    </source>
</evidence>
<organism evidence="18 19">
    <name type="scientific">Roseateles aquatilis</name>
    <dbReference type="NCBI Taxonomy" id="431061"/>
    <lineage>
        <taxon>Bacteria</taxon>
        <taxon>Pseudomonadati</taxon>
        <taxon>Pseudomonadota</taxon>
        <taxon>Betaproteobacteria</taxon>
        <taxon>Burkholderiales</taxon>
        <taxon>Sphaerotilaceae</taxon>
        <taxon>Roseateles</taxon>
    </lineage>
</organism>
<evidence type="ECO:0000259" key="17">
    <source>
        <dbReference type="PROSITE" id="PS51379"/>
    </source>
</evidence>
<gene>
    <name evidence="18" type="ORF">CDN99_27025</name>
</gene>
<evidence type="ECO:0000256" key="9">
    <source>
        <dbReference type="ARBA" id="ARBA00023221"/>
    </source>
</evidence>
<dbReference type="GO" id="GO:0004769">
    <property type="term" value="F:steroid Delta-isomerase activity"/>
    <property type="evidence" value="ECO:0007669"/>
    <property type="project" value="UniProtKB-EC"/>
</dbReference>
<dbReference type="InterPro" id="IPR036188">
    <property type="entry name" value="FAD/NAD-bd_sf"/>
</dbReference>
<dbReference type="Gene3D" id="3.50.50.60">
    <property type="entry name" value="FAD/NAD(P)-binding domain"/>
    <property type="match status" value="3"/>
</dbReference>
<keyword evidence="8" id="KW-1207">Sterol metabolism</keyword>
<evidence type="ECO:0000256" key="6">
    <source>
        <dbReference type="ARBA" id="ARBA00023002"/>
    </source>
</evidence>
<dbReference type="EMBL" id="NIOF01000023">
    <property type="protein sequence ID" value="OWQ83145.1"/>
    <property type="molecule type" value="Genomic_DNA"/>
</dbReference>
<evidence type="ECO:0000256" key="3">
    <source>
        <dbReference type="ARBA" id="ARBA00022548"/>
    </source>
</evidence>
<feature type="region of interest" description="Disordered" evidence="16">
    <location>
        <begin position="1"/>
        <end position="63"/>
    </location>
</feature>
<dbReference type="Gene3D" id="3.40.50.1820">
    <property type="entry name" value="alpha/beta hydrolase"/>
    <property type="match status" value="1"/>
</dbReference>
<dbReference type="InterPro" id="IPR000172">
    <property type="entry name" value="GMC_OxRdtase_N"/>
</dbReference>
<keyword evidence="7" id="KW-0443">Lipid metabolism</keyword>
<evidence type="ECO:0000256" key="1">
    <source>
        <dbReference type="ARBA" id="ARBA00001974"/>
    </source>
</evidence>
<dbReference type="InterPro" id="IPR007867">
    <property type="entry name" value="GMC_OxRtase_C"/>
</dbReference>
<keyword evidence="19" id="KW-1185">Reference proteome</keyword>
<dbReference type="InterPro" id="IPR052542">
    <property type="entry name" value="Cholesterol_Oxidase"/>
</dbReference>
<evidence type="ECO:0000256" key="14">
    <source>
        <dbReference type="ARBA" id="ARBA00049744"/>
    </source>
</evidence>
<dbReference type="Pfam" id="PF05199">
    <property type="entry name" value="GMC_oxred_C"/>
    <property type="match status" value="1"/>
</dbReference>
<sequence length="1462" mass="159754">MRRDSLCCTSRSRRSSSSMRCRPRWPNPAGRGLMSRPFEEAPPARPERADSQAAPEAPDVSRPFGTRWLSRPLEDWMAARLSVPEPGPPAVDVLIVGSGYGGAAAAHALAGRRDAAGRTLDVVLLERGREYLPGAFPSRFADLAGHVRLARSGAGTPSGRREGLFDLRLGPDVCVAVANGLGGGSLINAGVMERPEPGVFREPGWPREFLSEDLGPWFDRAERLLGVRDAEGGNTIERLRGFRPRRLEALTAMEPARTRAARIQVAMDARPRGAASWSHQPCIACGDCATGCNHEAKQSLDTGLLLQAWRQGAELVCGASVERLEAVPGVGWRVVVQHTDELLRDRQGEPFEVIARRVVLAAGSLGSTEILMRSRDRGLPVSRMLGQAFSANSDVLAVAQELPKPVYAVADERQPAAARQVGPTITALLDAGPDYVVQDLAIPGALRPLFEESFALAGTLDALGRANPGPHEERADFDDPFAVRPSVTDRYLPMAIIGRDSGTGRLVLAKDGEEPGSLQVDWPGLRDEPAIARRHEAVERRLAPLGARLLRNPMWQLLPPEMAFLLGGARGPMLSVHPLGGCAMGDRGTDGVVNSFGQVFAGEGETLHDGLAVLDGSIVPTSLAMNPALTISALAQRALDRLVVDWGLSTTPAASVAAAAPAPAPAPAPTPTPTPTPTLAMAPAVAVELAGTPMPSLAPLRQEQPRPRFRDMTVPEDERPTLVEVRERLGGFVRWPGAPGGPVKYLELCFIYRPKAVTELLRPGPERRLVAAPGSMLRVFEAREKRPGRFEIVGPKAGDGRLWAHEERGDANALFTVPIEEGVLDLFQREDSGSLRRHLRGLWAWLINRGVRDSWQGLVDWAGNRGGPQEPGAPRAGVWARVVNAWHLSGHAGEARLMRYSVRVDAGAELPDWAAGLRGKTLRGRKRISYTRRGNPWAQLSRMTLEPVAGIAPPPGGREIRLELDLHHLARERLPLLRIRQARDIPSGVRDIGALMAYVARMTIGLHAWTFRKPDEAPPRRISRLPGSVPGLPEPTVIEMAAGRWGDAGAQRQDLERRSRDDDEAPVIVRLTRYARAGGTPVLMLHGYSASGTTFAHHSVRPGPAKLLWDAGYDVWIADMRTSAGLPTAKLPWTFEESAFNDIPLAVDRVLRETGRDQLHVFAHCMGSVMLHMALLEPREQPWERFYPLRRGMMARISKLVISQVTPLMVMSPTNSLRGVLMQYLRPYLPMQDFAFRPEGAPTLLDQVTDRLLASLPYPDEEFDLENPPPWPPWKMRRTPWTATRHRMDLLYGRDFAIANVDRPVFDFIDDHFGPLNMDTVAQAVHFARCHEITDWQGASVYLDSLAKSLALLKAFPVLSLHGEDNGLCSADSAELLKDYYDQAAPGRYHYRVIAGHGHQDCLIGRDIATRVFPFVLAFLEDDVDADADVNREGRADHDLGRGGEVPPPSGTIADNGVGART</sequence>
<dbReference type="PROSITE" id="PS51379">
    <property type="entry name" value="4FE4S_FER_2"/>
    <property type="match status" value="1"/>
</dbReference>
<evidence type="ECO:0000256" key="10">
    <source>
        <dbReference type="ARBA" id="ARBA00023235"/>
    </source>
</evidence>
<evidence type="ECO:0000256" key="2">
    <source>
        <dbReference type="ARBA" id="ARBA00010790"/>
    </source>
</evidence>
<keyword evidence="9" id="KW-0753">Steroid metabolism</keyword>
<evidence type="ECO:0000313" key="18">
    <source>
        <dbReference type="EMBL" id="OWQ83145.1"/>
    </source>
</evidence>
<reference evidence="18 19" key="1">
    <citation type="journal article" date="2008" name="Int. J. Syst. Evol. Microbiol.">
        <title>Description of Roseateles aquatilis sp. nov. and Roseateles terrae sp. nov., in the class Betaproteobacteria, and emended description of the genus Roseateles.</title>
        <authorList>
            <person name="Gomila M."/>
            <person name="Bowien B."/>
            <person name="Falsen E."/>
            <person name="Moore E.R."/>
            <person name="Lalucat J."/>
        </authorList>
    </citation>
    <scope>NUCLEOTIDE SEQUENCE [LARGE SCALE GENOMIC DNA]</scope>
    <source>
        <strain evidence="18 19">CCUG 48205</strain>
    </source>
</reference>
<evidence type="ECO:0000256" key="13">
    <source>
        <dbReference type="ARBA" id="ARBA00049723"/>
    </source>
</evidence>
<name>A0A2D0ALX5_9BURK</name>
<dbReference type="Pfam" id="PF00732">
    <property type="entry name" value="GMC_oxred_N"/>
    <property type="match status" value="1"/>
</dbReference>
<evidence type="ECO:0000256" key="16">
    <source>
        <dbReference type="SAM" id="MobiDB-lite"/>
    </source>
</evidence>
<keyword evidence="4" id="KW-0285">Flavoprotein</keyword>
<dbReference type="InterPro" id="IPR000073">
    <property type="entry name" value="AB_hydrolase_1"/>
</dbReference>
<evidence type="ECO:0000256" key="12">
    <source>
        <dbReference type="ARBA" id="ARBA00049645"/>
    </source>
</evidence>
<dbReference type="EC" id="1.1.3.6" evidence="13"/>
<dbReference type="SUPFAM" id="SSF53474">
    <property type="entry name" value="alpha/beta-Hydrolases"/>
    <property type="match status" value="1"/>
</dbReference>
<evidence type="ECO:0000256" key="15">
    <source>
        <dbReference type="ARBA" id="ARBA00049778"/>
    </source>
</evidence>
<comment type="similarity">
    <text evidence="2">Belongs to the GMC oxidoreductase family.</text>
</comment>
<dbReference type="InterPro" id="IPR029058">
    <property type="entry name" value="AB_hydrolase_fold"/>
</dbReference>
<evidence type="ECO:0000313" key="19">
    <source>
        <dbReference type="Proteomes" id="UP000197468"/>
    </source>
</evidence>
<feature type="domain" description="4Fe-4S ferredoxin-type" evidence="17">
    <location>
        <begin position="273"/>
        <end position="303"/>
    </location>
</feature>
<dbReference type="GO" id="GO:0016995">
    <property type="term" value="F:cholesterol oxidase activity"/>
    <property type="evidence" value="ECO:0007669"/>
    <property type="project" value="UniProtKB-EC"/>
</dbReference>
<evidence type="ECO:0000256" key="5">
    <source>
        <dbReference type="ARBA" id="ARBA00022827"/>
    </source>
</evidence>
<comment type="cofactor">
    <cofactor evidence="1">
        <name>FAD</name>
        <dbReference type="ChEBI" id="CHEBI:57692"/>
    </cofactor>
</comment>
<dbReference type="EC" id="5.3.3.1" evidence="11"/>
<proteinExistence type="inferred from homology"/>
<dbReference type="GO" id="GO:0050660">
    <property type="term" value="F:flavin adenine dinucleotide binding"/>
    <property type="evidence" value="ECO:0007669"/>
    <property type="project" value="InterPro"/>
</dbReference>
<dbReference type="SUPFAM" id="SSF51905">
    <property type="entry name" value="FAD/NAD(P)-binding domain"/>
    <property type="match status" value="1"/>
</dbReference>
<accession>A0A2D0ALX5</accession>
<evidence type="ECO:0000256" key="4">
    <source>
        <dbReference type="ARBA" id="ARBA00022630"/>
    </source>
</evidence>
<comment type="pathway">
    <text evidence="12">Steroid metabolism; cholesterol degradation.</text>
</comment>
<dbReference type="PANTHER" id="PTHR47470">
    <property type="entry name" value="CHOLESTEROL OXIDASE"/>
    <property type="match status" value="1"/>
</dbReference>
<evidence type="ECO:0000256" key="11">
    <source>
        <dbReference type="ARBA" id="ARBA00038856"/>
    </source>
</evidence>
<dbReference type="Pfam" id="PF00561">
    <property type="entry name" value="Abhydrolase_1"/>
    <property type="match status" value="1"/>
</dbReference>
<dbReference type="PANTHER" id="PTHR47470:SF1">
    <property type="entry name" value="FAD-DEPENDENT OXIDOREDUCTASE 2 FAD BINDING DOMAIN-CONTAINING PROTEIN"/>
    <property type="match status" value="1"/>
</dbReference>
<comment type="caution">
    <text evidence="18">The sequence shown here is derived from an EMBL/GenBank/DDBJ whole genome shotgun (WGS) entry which is preliminary data.</text>
</comment>
<feature type="region of interest" description="Disordered" evidence="16">
    <location>
        <begin position="1434"/>
        <end position="1462"/>
    </location>
</feature>
<keyword evidence="5" id="KW-0274">FAD</keyword>
<feature type="compositionally biased region" description="Low complexity" evidence="16">
    <location>
        <begin position="1"/>
        <end position="20"/>
    </location>
</feature>
<evidence type="ECO:0000256" key="8">
    <source>
        <dbReference type="ARBA" id="ARBA00023166"/>
    </source>
</evidence>
<keyword evidence="10" id="KW-0413">Isomerase</keyword>
<protein>
    <recommendedName>
        <fullName evidence="14">Cholesterol oxidase</fullName>
        <ecNumber evidence="13">1.1.3.6</ecNumber>
        <ecNumber evidence="11">5.3.3.1</ecNumber>
    </recommendedName>
    <alternativeName>
        <fullName evidence="15">Cholesterol isomerase</fullName>
    </alternativeName>
</protein>
<dbReference type="GO" id="GO:0008203">
    <property type="term" value="P:cholesterol metabolic process"/>
    <property type="evidence" value="ECO:0007669"/>
    <property type="project" value="UniProtKB-KW"/>
</dbReference>
<dbReference type="Proteomes" id="UP000197468">
    <property type="component" value="Unassembled WGS sequence"/>
</dbReference>